<evidence type="ECO:0000259" key="3">
    <source>
        <dbReference type="PROSITE" id="PS50853"/>
    </source>
</evidence>
<dbReference type="InterPro" id="IPR003961">
    <property type="entry name" value="FN3_dom"/>
</dbReference>
<reference evidence="5" key="1">
    <citation type="submission" date="2016-10" db="EMBL/GenBank/DDBJ databases">
        <authorList>
            <person name="Varghese N."/>
            <person name="Submissions S."/>
        </authorList>
    </citation>
    <scope>NUCLEOTIDE SEQUENCE [LARGE SCALE GENOMIC DNA]</scope>
    <source>
        <strain evidence="5">DSM 17724</strain>
    </source>
</reference>
<protein>
    <submittedName>
        <fullName evidence="4">Por secretion system C-terminal sorting domain-containing protein</fullName>
    </submittedName>
</protein>
<keyword evidence="1 2" id="KW-0732">Signal</keyword>
<dbReference type="PROSITE" id="PS50853">
    <property type="entry name" value="FN3"/>
    <property type="match status" value="1"/>
</dbReference>
<feature type="chain" id="PRO_5011543076" evidence="2">
    <location>
        <begin position="23"/>
        <end position="578"/>
    </location>
</feature>
<evidence type="ECO:0000313" key="4">
    <source>
        <dbReference type="EMBL" id="SEV91677.1"/>
    </source>
</evidence>
<dbReference type="SMART" id="SM00060">
    <property type="entry name" value="FN3"/>
    <property type="match status" value="1"/>
</dbReference>
<dbReference type="Pfam" id="PF00041">
    <property type="entry name" value="fn3"/>
    <property type="match status" value="1"/>
</dbReference>
<accession>A0A1I0MTT7</accession>
<dbReference type="InterPro" id="IPR013783">
    <property type="entry name" value="Ig-like_fold"/>
</dbReference>
<sequence length="578" mass="61204">MNLKLLFGAFNAVALLSASSIAGQNFQQMPISSGLTSDVIANGIGSSSVSTSTDVDGVSFAFVSRDFQLTAASAPLTYGLPIDGTVNSVVAATPGLSYKLADYSSNNSLKLSNTNDSGTLVFTTPKAAFKLYMLATSGSGASTVTVTVNFTDTTSQTFTGVAVSDWYNATGFAIQGFGRINRTNDTLESGSGINPRLYQIQLLIDAANQMKPIQSVTVTKTSTAQGYTNVFAFSADAYSDCSAPTLQPVGTLTANSADVSWTVPAGTTAVNYDIYYSTTNAAPTGSTTPSIPGVTGTSTTIPGLNPNTTYYYWVRTNCSSATSQSVWSFSGTFKTLCGNMTSMFENFDSYATGSIVPDCWVRLAGTGSQTITSTSPASGTRNIYQNTPSSSTPTYAVLPTFSNVNAGTNQLRFKARVSSGAPGTMMVGYVTNTADASTFVTLQTLTITNTSYASNAEYIVPVPNTVPAGARLAIRSNNDGKSYYWDDIYWEANTLATSEVDANKKKLMVHPNPFKDVLYVSDIEKVTSVTISDVSGRVLRTIDNPSKEIDLSLLNSGLYLVNLRLKDGTQYTVKAIKK</sequence>
<dbReference type="EMBL" id="FOIU01000001">
    <property type="protein sequence ID" value="SEV91677.1"/>
    <property type="molecule type" value="Genomic_DNA"/>
</dbReference>
<evidence type="ECO:0000256" key="2">
    <source>
        <dbReference type="SAM" id="SignalP"/>
    </source>
</evidence>
<dbReference type="AlphaFoldDB" id="A0A1I0MTT7"/>
<proteinExistence type="predicted"/>
<feature type="domain" description="Fibronectin type-III" evidence="3">
    <location>
        <begin position="243"/>
        <end position="338"/>
    </location>
</feature>
<feature type="signal peptide" evidence="2">
    <location>
        <begin position="1"/>
        <end position="22"/>
    </location>
</feature>
<dbReference type="Proteomes" id="UP000199469">
    <property type="component" value="Unassembled WGS sequence"/>
</dbReference>
<dbReference type="Pfam" id="PF18962">
    <property type="entry name" value="Por_Secre_tail"/>
    <property type="match status" value="1"/>
</dbReference>
<dbReference type="NCBIfam" id="TIGR04183">
    <property type="entry name" value="Por_Secre_tail"/>
    <property type="match status" value="1"/>
</dbReference>
<dbReference type="Gene3D" id="2.60.40.10">
    <property type="entry name" value="Immunoglobulins"/>
    <property type="match status" value="1"/>
</dbReference>
<dbReference type="InterPro" id="IPR036116">
    <property type="entry name" value="FN3_sf"/>
</dbReference>
<gene>
    <name evidence="4" type="ORF">SAMN05421841_0180</name>
</gene>
<dbReference type="OrthoDB" id="1274898at2"/>
<name>A0A1I0MTT7_9FLAO</name>
<keyword evidence="5" id="KW-1185">Reference proteome</keyword>
<dbReference type="SUPFAM" id="SSF49265">
    <property type="entry name" value="Fibronectin type III"/>
    <property type="match status" value="1"/>
</dbReference>
<dbReference type="InterPro" id="IPR026444">
    <property type="entry name" value="Secre_tail"/>
</dbReference>
<dbReference type="RefSeq" id="WP_089790208.1">
    <property type="nucleotide sequence ID" value="NZ_FOIU01000001.1"/>
</dbReference>
<dbReference type="STRING" id="356305.SAMN05421841_0180"/>
<evidence type="ECO:0000256" key="1">
    <source>
        <dbReference type="ARBA" id="ARBA00022729"/>
    </source>
</evidence>
<organism evidence="4 5">
    <name type="scientific">Chryseobacterium wanjuense</name>
    <dbReference type="NCBI Taxonomy" id="356305"/>
    <lineage>
        <taxon>Bacteria</taxon>
        <taxon>Pseudomonadati</taxon>
        <taxon>Bacteroidota</taxon>
        <taxon>Flavobacteriia</taxon>
        <taxon>Flavobacteriales</taxon>
        <taxon>Weeksellaceae</taxon>
        <taxon>Chryseobacterium group</taxon>
        <taxon>Chryseobacterium</taxon>
    </lineage>
</organism>
<evidence type="ECO:0000313" key="5">
    <source>
        <dbReference type="Proteomes" id="UP000199469"/>
    </source>
</evidence>
<dbReference type="CDD" id="cd00063">
    <property type="entry name" value="FN3"/>
    <property type="match status" value="1"/>
</dbReference>